<dbReference type="GO" id="GO:0005634">
    <property type="term" value="C:nucleus"/>
    <property type="evidence" value="ECO:0007669"/>
    <property type="project" value="UniProtKB-SubCell"/>
</dbReference>
<organism evidence="13 14">
    <name type="scientific">Haemonchus contortus</name>
    <name type="common">Barber pole worm</name>
    <dbReference type="NCBI Taxonomy" id="6289"/>
    <lineage>
        <taxon>Eukaryota</taxon>
        <taxon>Metazoa</taxon>
        <taxon>Ecdysozoa</taxon>
        <taxon>Nematoda</taxon>
        <taxon>Chromadorea</taxon>
        <taxon>Rhabditida</taxon>
        <taxon>Rhabditina</taxon>
        <taxon>Rhabditomorpha</taxon>
        <taxon>Strongyloidea</taxon>
        <taxon>Trichostrongylidae</taxon>
        <taxon>Haemonchus</taxon>
    </lineage>
</organism>
<evidence type="ECO:0000256" key="5">
    <source>
        <dbReference type="ARBA" id="ARBA00022806"/>
    </source>
</evidence>
<dbReference type="GO" id="GO:0042555">
    <property type="term" value="C:MCM complex"/>
    <property type="evidence" value="ECO:0007669"/>
    <property type="project" value="InterPro"/>
</dbReference>
<dbReference type="InterPro" id="IPR027925">
    <property type="entry name" value="MCM_N"/>
</dbReference>
<name>A0A7I4YZQ2_HAECO</name>
<evidence type="ECO:0000256" key="7">
    <source>
        <dbReference type="ARBA" id="ARBA00023125"/>
    </source>
</evidence>
<keyword evidence="8 11" id="KW-0539">Nucleus</keyword>
<dbReference type="SMART" id="SM00382">
    <property type="entry name" value="AAA"/>
    <property type="match status" value="1"/>
</dbReference>
<comment type="similarity">
    <text evidence="10">Belongs to the MCM family.</text>
</comment>
<keyword evidence="4 11" id="KW-0378">Hydrolase</keyword>
<evidence type="ECO:0000256" key="1">
    <source>
        <dbReference type="ARBA" id="ARBA00004123"/>
    </source>
</evidence>
<dbReference type="EC" id="3.6.4.12" evidence="11"/>
<dbReference type="OMA" id="AQHVTYV"/>
<dbReference type="PANTHER" id="PTHR11630:SF26">
    <property type="entry name" value="DNA REPLICATION LICENSING FACTOR MCM7"/>
    <property type="match status" value="1"/>
</dbReference>
<evidence type="ECO:0000256" key="8">
    <source>
        <dbReference type="ARBA" id="ARBA00023242"/>
    </source>
</evidence>
<dbReference type="GO" id="GO:0016787">
    <property type="term" value="F:hydrolase activity"/>
    <property type="evidence" value="ECO:0007669"/>
    <property type="project" value="UniProtKB-KW"/>
</dbReference>
<dbReference type="Gene3D" id="3.40.50.300">
    <property type="entry name" value="P-loop containing nucleotide triphosphate hydrolases"/>
    <property type="match status" value="1"/>
</dbReference>
<dbReference type="OrthoDB" id="3207464at2759"/>
<dbReference type="Pfam" id="PF14551">
    <property type="entry name" value="MCM_N"/>
    <property type="match status" value="1"/>
</dbReference>
<reference evidence="14" key="1">
    <citation type="submission" date="2020-12" db="UniProtKB">
        <authorList>
            <consortium name="WormBaseParasite"/>
        </authorList>
    </citation>
    <scope>IDENTIFICATION</scope>
    <source>
        <strain evidence="14">MHco3</strain>
    </source>
</reference>
<keyword evidence="6 10" id="KW-0067">ATP-binding</keyword>
<evidence type="ECO:0000256" key="11">
    <source>
        <dbReference type="RuleBase" id="RU365012"/>
    </source>
</evidence>
<feature type="domain" description="MCM C-terminal AAA(+) ATPase" evidence="12">
    <location>
        <begin position="342"/>
        <end position="547"/>
    </location>
</feature>
<protein>
    <recommendedName>
        <fullName evidence="11">DNA replication licensing factor MCM7</fullName>
        <ecNumber evidence="11">3.6.4.12</ecNumber>
    </recommendedName>
</protein>
<dbReference type="Proteomes" id="UP000025227">
    <property type="component" value="Unplaced"/>
</dbReference>
<dbReference type="SMART" id="SM00350">
    <property type="entry name" value="MCM"/>
    <property type="match status" value="1"/>
</dbReference>
<dbReference type="GO" id="GO:0003697">
    <property type="term" value="F:single-stranded DNA binding"/>
    <property type="evidence" value="ECO:0007669"/>
    <property type="project" value="TreeGrafter"/>
</dbReference>
<evidence type="ECO:0000256" key="9">
    <source>
        <dbReference type="ARBA" id="ARBA00023306"/>
    </source>
</evidence>
<dbReference type="PRINTS" id="PR01657">
    <property type="entry name" value="MCMFAMILY"/>
</dbReference>
<dbReference type="PANTHER" id="PTHR11630">
    <property type="entry name" value="DNA REPLICATION LICENSING FACTOR MCM FAMILY MEMBER"/>
    <property type="match status" value="1"/>
</dbReference>
<dbReference type="InterPro" id="IPR018525">
    <property type="entry name" value="MCM_CS"/>
</dbReference>
<accession>A0A7I4YZQ2</accession>
<dbReference type="Pfam" id="PF00493">
    <property type="entry name" value="MCM"/>
    <property type="match status" value="1"/>
</dbReference>
<gene>
    <name evidence="11" type="primary">MCM7</name>
</gene>
<evidence type="ECO:0000256" key="10">
    <source>
        <dbReference type="RuleBase" id="RU004070"/>
    </source>
</evidence>
<dbReference type="InterPro" id="IPR027417">
    <property type="entry name" value="P-loop_NTPase"/>
</dbReference>
<dbReference type="InterPro" id="IPR008050">
    <property type="entry name" value="MCM7"/>
</dbReference>
<dbReference type="Gene3D" id="2.40.50.140">
    <property type="entry name" value="Nucleic acid-binding proteins"/>
    <property type="match status" value="1"/>
</dbReference>
<keyword evidence="7 10" id="KW-0238">DNA-binding</keyword>
<dbReference type="InterPro" id="IPR003593">
    <property type="entry name" value="AAA+_ATPase"/>
</dbReference>
<dbReference type="AlphaFoldDB" id="A0A7I4YZQ2"/>
<dbReference type="InterPro" id="IPR033762">
    <property type="entry name" value="MCM_OB"/>
</dbReference>
<evidence type="ECO:0000256" key="2">
    <source>
        <dbReference type="ARBA" id="ARBA00022705"/>
    </source>
</evidence>
<dbReference type="GO" id="GO:0006271">
    <property type="term" value="P:DNA strand elongation involved in DNA replication"/>
    <property type="evidence" value="ECO:0007669"/>
    <property type="project" value="TreeGrafter"/>
</dbReference>
<dbReference type="FunFam" id="2.20.28.10:FF:000004">
    <property type="entry name" value="DNA replication licensing factor MCM7"/>
    <property type="match status" value="1"/>
</dbReference>
<dbReference type="SUPFAM" id="SSF52540">
    <property type="entry name" value="P-loop containing nucleoside triphosphate hydrolases"/>
    <property type="match status" value="1"/>
</dbReference>
<dbReference type="PROSITE" id="PS50051">
    <property type="entry name" value="MCM_2"/>
    <property type="match status" value="1"/>
</dbReference>
<evidence type="ECO:0000313" key="13">
    <source>
        <dbReference type="Proteomes" id="UP000025227"/>
    </source>
</evidence>
<dbReference type="Gene3D" id="3.30.1640.10">
    <property type="entry name" value="mini-chromosome maintenance (MCM) complex, chain A, domain 1"/>
    <property type="match status" value="1"/>
</dbReference>
<comment type="subcellular location">
    <subcellularLocation>
        <location evidence="1 11">Nucleus</location>
    </subcellularLocation>
</comment>
<dbReference type="InterPro" id="IPR001208">
    <property type="entry name" value="MCM_dom"/>
</dbReference>
<dbReference type="GO" id="GO:0006270">
    <property type="term" value="P:DNA replication initiation"/>
    <property type="evidence" value="ECO:0007669"/>
    <property type="project" value="InterPro"/>
</dbReference>
<evidence type="ECO:0000313" key="14">
    <source>
        <dbReference type="WBParaSite" id="HCON_00163440-00001"/>
    </source>
</evidence>
<dbReference type="SUPFAM" id="SSF50249">
    <property type="entry name" value="Nucleic acid-binding proteins"/>
    <property type="match status" value="1"/>
</dbReference>
<dbReference type="GO" id="GO:0017116">
    <property type="term" value="F:single-stranded DNA helicase activity"/>
    <property type="evidence" value="ECO:0007669"/>
    <property type="project" value="TreeGrafter"/>
</dbReference>
<keyword evidence="2 11" id="KW-0235">DNA replication</keyword>
<evidence type="ECO:0000256" key="4">
    <source>
        <dbReference type="ARBA" id="ARBA00022801"/>
    </source>
</evidence>
<keyword evidence="3 10" id="KW-0547">Nucleotide-binding</keyword>
<dbReference type="PROSITE" id="PS00847">
    <property type="entry name" value="MCM_1"/>
    <property type="match status" value="1"/>
</dbReference>
<dbReference type="Pfam" id="PF17855">
    <property type="entry name" value="MCM_lid"/>
    <property type="match status" value="1"/>
</dbReference>
<dbReference type="CDD" id="cd17758">
    <property type="entry name" value="MCM7"/>
    <property type="match status" value="1"/>
</dbReference>
<dbReference type="InterPro" id="IPR031327">
    <property type="entry name" value="MCM"/>
</dbReference>
<dbReference type="PRINTS" id="PR01663">
    <property type="entry name" value="MCMPROTEIN7"/>
</dbReference>
<dbReference type="GO" id="GO:0000727">
    <property type="term" value="P:double-strand break repair via break-induced replication"/>
    <property type="evidence" value="ECO:0007669"/>
    <property type="project" value="TreeGrafter"/>
</dbReference>
<proteinExistence type="inferred from homology"/>
<evidence type="ECO:0000259" key="12">
    <source>
        <dbReference type="PROSITE" id="PS50051"/>
    </source>
</evidence>
<sequence length="732" mass="81796">MSFDKESTDYDKHKAQVREFVENYYGLDENGSKVFCYRDDVLRIAEREQVALYVNLDDVFRFDETLSTLIEGNARRFHRIFNEVIDEMVQEALGGRQPPIRDALDAFIFQRVHMDDQLKMAEDFMGGSTQEVRKKYPPQLLRRFEVVFKNRDAMKPLAVRDLKANCVGKLVTVTGIVIRATEVKPILEVMTYACDTCGAEVYQPINGPSFMPAVNCPSKDCVESKANGRLHMQVRGSKFNKFQEIRIQELSDQVPVGSIPRALTVNIYGEATRQCAPGDLVRISGVLIPLLKTGFRQAGGGLVTETFLEAHFVENVRCNVDDEDLGDDLTENEVDLLAQDNLYDMLAYSIAPEIYGLTDVKKSLLLALVGGVDKNASGMKIRGCLNVLLMGDPGVAKSQLLSYVNRLAPRSQYTTGRGSSGVGLTAAVVKDPLSGEMTLEGGALVLADRGICCIDEFDKMMESDRTSIHEVMEQQTISIAKAGIMTTLNARVAIIAAANPAFGRYNPKRSIEQNIDLPAALLSRFDLLWLIQDKPDRDGDRRLASHITYVHMNSKQPEVDGMKPVNMRLIRRLIEVAQRKNPVVGDALRERLVEMYVDMRRVSRESEDSTFASPRLLLSVIRMSTALARLRLSNVVMSDDIEEAIRLMQASKDSLRPEMQQQEIRQSPVDRAFAILRELCISTGDAITLQSALEACARKGVSEQALQDTIKVHEANGVIVVDAQKRIRFTMN</sequence>
<dbReference type="InterPro" id="IPR012340">
    <property type="entry name" value="NA-bd_OB-fold"/>
</dbReference>
<comment type="function">
    <text evidence="11">Acts as component of the MCM2-7 complex (MCM complex) which is the replicative helicase essential for 'once per cell cycle' DNA replication initiation and elongation in eukaryotic cells. The active ATPase sites in the MCM2-7 ring are formed through the interaction surfaces of two neighboring subunits such that a critical structure of a conserved arginine finger motif is provided in trans relative to the ATP-binding site of the Walker A box of the adjacent subunit. The six ATPase active sites, however, are likely to contribute differentially to the complex helicase activity.</text>
</comment>
<comment type="catalytic activity">
    <reaction evidence="11">
        <text>ATP + H2O = ADP + phosphate + H(+)</text>
        <dbReference type="Rhea" id="RHEA:13065"/>
        <dbReference type="ChEBI" id="CHEBI:15377"/>
        <dbReference type="ChEBI" id="CHEBI:15378"/>
        <dbReference type="ChEBI" id="CHEBI:30616"/>
        <dbReference type="ChEBI" id="CHEBI:43474"/>
        <dbReference type="ChEBI" id="CHEBI:456216"/>
        <dbReference type="EC" id="3.6.4.12"/>
    </reaction>
</comment>
<keyword evidence="5 11" id="KW-0347">Helicase</keyword>
<dbReference type="GO" id="GO:0005524">
    <property type="term" value="F:ATP binding"/>
    <property type="evidence" value="ECO:0007669"/>
    <property type="project" value="UniProtKB-KW"/>
</dbReference>
<dbReference type="WBParaSite" id="HCON_00163440-00001">
    <property type="protein sequence ID" value="HCON_00163440-00001"/>
    <property type="gene ID" value="HCON_00163440"/>
</dbReference>
<dbReference type="FunFam" id="3.40.50.300:FF:000826">
    <property type="entry name" value="Replicative DNA helicase Mcm"/>
    <property type="match status" value="1"/>
</dbReference>
<evidence type="ECO:0000256" key="6">
    <source>
        <dbReference type="ARBA" id="ARBA00022840"/>
    </source>
</evidence>
<dbReference type="InterPro" id="IPR041562">
    <property type="entry name" value="MCM_lid"/>
</dbReference>
<dbReference type="Pfam" id="PF17207">
    <property type="entry name" value="MCM_OB"/>
    <property type="match status" value="1"/>
</dbReference>
<keyword evidence="9 11" id="KW-0131">Cell cycle</keyword>
<dbReference type="Gene3D" id="2.20.28.10">
    <property type="match status" value="1"/>
</dbReference>
<evidence type="ECO:0000256" key="3">
    <source>
        <dbReference type="ARBA" id="ARBA00022741"/>
    </source>
</evidence>
<keyword evidence="13" id="KW-1185">Reference proteome</keyword>